<dbReference type="EMBL" id="CAJEWN010000248">
    <property type="protein sequence ID" value="CAD2175116.1"/>
    <property type="molecule type" value="Genomic_DNA"/>
</dbReference>
<proteinExistence type="predicted"/>
<keyword evidence="1" id="KW-1133">Transmembrane helix</keyword>
<feature type="transmembrane region" description="Helical" evidence="1">
    <location>
        <begin position="14"/>
        <end position="34"/>
    </location>
</feature>
<evidence type="ECO:0000313" key="2">
    <source>
        <dbReference type="EMBL" id="CAD2175116.1"/>
    </source>
</evidence>
<keyword evidence="1" id="KW-0472">Membrane</keyword>
<protein>
    <submittedName>
        <fullName evidence="2">Uncharacterized protein</fullName>
    </submittedName>
</protein>
<name>A0A6V7VJH4_MELEN</name>
<sequence length="49" mass="5452">MVTGGGVVVDMRRVVVILLYLCGTCSILDLSLLFSIMEFKNRYTATSHK</sequence>
<gene>
    <name evidence="2" type="ORF">MENT_LOCUS26823</name>
</gene>
<comment type="caution">
    <text evidence="2">The sequence shown here is derived from an EMBL/GenBank/DDBJ whole genome shotgun (WGS) entry which is preliminary data.</text>
</comment>
<evidence type="ECO:0000256" key="1">
    <source>
        <dbReference type="SAM" id="Phobius"/>
    </source>
</evidence>
<dbReference type="Proteomes" id="UP000580250">
    <property type="component" value="Unassembled WGS sequence"/>
</dbReference>
<dbReference type="AlphaFoldDB" id="A0A6V7VJH4"/>
<evidence type="ECO:0000313" key="3">
    <source>
        <dbReference type="Proteomes" id="UP000580250"/>
    </source>
</evidence>
<keyword evidence="1" id="KW-0812">Transmembrane</keyword>
<accession>A0A6V7VJH4</accession>
<organism evidence="2 3">
    <name type="scientific">Meloidogyne enterolobii</name>
    <name type="common">Root-knot nematode worm</name>
    <name type="synonym">Meloidogyne mayaguensis</name>
    <dbReference type="NCBI Taxonomy" id="390850"/>
    <lineage>
        <taxon>Eukaryota</taxon>
        <taxon>Metazoa</taxon>
        <taxon>Ecdysozoa</taxon>
        <taxon>Nematoda</taxon>
        <taxon>Chromadorea</taxon>
        <taxon>Rhabditida</taxon>
        <taxon>Tylenchina</taxon>
        <taxon>Tylenchomorpha</taxon>
        <taxon>Tylenchoidea</taxon>
        <taxon>Meloidogynidae</taxon>
        <taxon>Meloidogyninae</taxon>
        <taxon>Meloidogyne</taxon>
    </lineage>
</organism>
<reference evidence="2 3" key="1">
    <citation type="submission" date="2020-08" db="EMBL/GenBank/DDBJ databases">
        <authorList>
            <person name="Koutsovoulos G."/>
            <person name="Danchin GJ E."/>
        </authorList>
    </citation>
    <scope>NUCLEOTIDE SEQUENCE [LARGE SCALE GENOMIC DNA]</scope>
</reference>